<dbReference type="HOGENOM" id="CLU_056912_0_0_6"/>
<dbReference type="Proteomes" id="UP000019030">
    <property type="component" value="Chromosome"/>
</dbReference>
<dbReference type="InterPro" id="IPR025586">
    <property type="entry name" value="PcfJ"/>
</dbReference>
<accession>W0LDK3</accession>
<dbReference type="STRING" id="1441930.Z042_12480"/>
<dbReference type="AlphaFoldDB" id="W0LDK3"/>
<organism evidence="1 2">
    <name type="scientific">Chania multitudinisentens RB-25</name>
    <dbReference type="NCBI Taxonomy" id="1441930"/>
    <lineage>
        <taxon>Bacteria</taxon>
        <taxon>Pseudomonadati</taxon>
        <taxon>Pseudomonadota</taxon>
        <taxon>Gammaproteobacteria</taxon>
        <taxon>Enterobacterales</taxon>
        <taxon>Yersiniaceae</taxon>
        <taxon>Chania</taxon>
    </lineage>
</organism>
<dbReference type="OrthoDB" id="8768594at2"/>
<dbReference type="Pfam" id="PF14284">
    <property type="entry name" value="PcfJ"/>
    <property type="match status" value="1"/>
</dbReference>
<evidence type="ECO:0000313" key="1">
    <source>
        <dbReference type="EMBL" id="AHG20357.1"/>
    </source>
</evidence>
<name>W0LDK3_9GAMM</name>
<evidence type="ECO:0008006" key="3">
    <source>
        <dbReference type="Google" id="ProtNLM"/>
    </source>
</evidence>
<proteinExistence type="predicted"/>
<dbReference type="EMBL" id="CP007044">
    <property type="protein sequence ID" value="AHG20357.1"/>
    <property type="molecule type" value="Genomic_DNA"/>
</dbReference>
<evidence type="ECO:0000313" key="2">
    <source>
        <dbReference type="Proteomes" id="UP000019030"/>
    </source>
</evidence>
<dbReference type="PATRIC" id="fig|1441930.4.peg.2480"/>
<dbReference type="RefSeq" id="WP_024912813.1">
    <property type="nucleotide sequence ID" value="NZ_CP007044.2"/>
</dbReference>
<reference evidence="1 2" key="1">
    <citation type="submission" date="2014-01" db="EMBL/GenBank/DDBJ databases">
        <title>Isolation of Serratia multitudinisentens RB-25 from Ex-Landfill site.</title>
        <authorList>
            <person name="Robson E.H.J."/>
        </authorList>
    </citation>
    <scope>NUCLEOTIDE SEQUENCE [LARGE SCALE GENOMIC DNA]</scope>
    <source>
        <strain evidence="1 2">RB-25</strain>
    </source>
</reference>
<protein>
    <recommendedName>
        <fullName evidence="3">Cytoplasmic protein</fullName>
    </recommendedName>
</protein>
<dbReference type="eggNOG" id="ENOG502ZAIV">
    <property type="taxonomic scope" value="Bacteria"/>
</dbReference>
<gene>
    <name evidence="1" type="ORF">Z042_12480</name>
</gene>
<keyword evidence="2" id="KW-1185">Reference proteome</keyword>
<reference evidence="1 2" key="2">
    <citation type="submission" date="2015-03" db="EMBL/GenBank/DDBJ databases">
        <authorList>
            <person name="Chan K.-G."/>
        </authorList>
    </citation>
    <scope>NUCLEOTIDE SEQUENCE [LARGE SCALE GENOMIC DNA]</scope>
    <source>
        <strain evidence="1 2">RB-25</strain>
    </source>
</reference>
<sequence>MAVISRRQSGYLPRNVINAPEVKQAIRGRSQQRTDPLAITQWLENHFFRWVIGSFPQAKEINSISDYILYVGAESSVPDWLTARLLPQKEEEASCSNAEQPIYYLNPNHLQLLQKEQILVEFLSSRLDDNPLSRKLQRITCSQALAMWQAEHEKMQRARRAKGWSPNSGLGLKEVLQVTNGAIFEFIAHHSALREEMAYESRHMQHCVGHFASNRDFSGGYGEFYAEKVETGQLRLFTLRSQGNMPHVTIALDVDNQQLKINQIKGKQNRYPIRKYAEDVLRLLQLLQPLPERHPDCEGMGVVYERDKEQPKNDGWKFISEVQQLDFLLSVMNNNFHLIEHFAHPPAILQWLLLRGAPKELHRLRSIEPAVAAAARLMLDKAQWPTILQDNTPEPRTYSIEGIAIPEWILAPLSTNASTKEFTG</sequence>
<dbReference type="KEGG" id="sfo:Z042_12480"/>